<dbReference type="Gene3D" id="3.90.70.10">
    <property type="entry name" value="Cysteine proteinases"/>
    <property type="match status" value="1"/>
</dbReference>
<evidence type="ECO:0000256" key="1">
    <source>
        <dbReference type="ARBA" id="ARBA00007623"/>
    </source>
</evidence>
<dbReference type="OrthoDB" id="424753at2759"/>
<feature type="active site" evidence="5 6">
    <location>
        <position position="245"/>
    </location>
</feature>
<dbReference type="InterPro" id="IPR000169">
    <property type="entry name" value="Pept_cys_AS"/>
</dbReference>
<dbReference type="GO" id="GO:0005737">
    <property type="term" value="C:cytoplasm"/>
    <property type="evidence" value="ECO:0007669"/>
    <property type="project" value="TreeGrafter"/>
</dbReference>
<evidence type="ECO:0000256" key="6">
    <source>
        <dbReference type="PROSITE-ProRule" id="PRU00239"/>
    </source>
</evidence>
<dbReference type="SMART" id="SM00720">
    <property type="entry name" value="calpain_III"/>
    <property type="match status" value="1"/>
</dbReference>
<dbReference type="Gene3D" id="2.60.120.380">
    <property type="match status" value="1"/>
</dbReference>
<keyword evidence="8" id="KW-1185">Reference proteome</keyword>
<evidence type="ECO:0000256" key="5">
    <source>
        <dbReference type="PIRSR" id="PIRSR622684-1"/>
    </source>
</evidence>
<dbReference type="GO" id="GO:0006508">
    <property type="term" value="P:proteolysis"/>
    <property type="evidence" value="ECO:0007669"/>
    <property type="project" value="UniProtKB-KW"/>
</dbReference>
<evidence type="ECO:0000256" key="4">
    <source>
        <dbReference type="ARBA" id="ARBA00022807"/>
    </source>
</evidence>
<dbReference type="PROSITE" id="PS50203">
    <property type="entry name" value="CALPAIN_CAT"/>
    <property type="match status" value="1"/>
</dbReference>
<dbReference type="InterPro" id="IPR022684">
    <property type="entry name" value="Calpain_cysteine_protease"/>
</dbReference>
<keyword evidence="4 6" id="KW-0788">Thiol protease</keyword>
<dbReference type="InterPro" id="IPR038765">
    <property type="entry name" value="Papain-like_cys_pep_sf"/>
</dbReference>
<evidence type="ECO:0000313" key="10">
    <source>
        <dbReference type="WBParaSite" id="maker-uti_cns_0001500-snap-gene-0.18-mRNA-1"/>
    </source>
</evidence>
<dbReference type="PRINTS" id="PR00704">
    <property type="entry name" value="CALPAIN"/>
</dbReference>
<protein>
    <submittedName>
        <fullName evidence="9 10">Calpain catalytic domain-containing protein</fullName>
    </submittedName>
</protein>
<dbReference type="InterPro" id="IPR036213">
    <property type="entry name" value="Calpain_III_sf"/>
</dbReference>
<dbReference type="GO" id="GO:0004198">
    <property type="term" value="F:calcium-dependent cysteine-type endopeptidase activity"/>
    <property type="evidence" value="ECO:0007669"/>
    <property type="project" value="InterPro"/>
</dbReference>
<accession>A0A1I8GCT4</accession>
<dbReference type="AlphaFoldDB" id="A0A1I8GCT4"/>
<dbReference type="SUPFAM" id="SSF49758">
    <property type="entry name" value="Calpain large subunit, middle domain (domain III)"/>
    <property type="match status" value="1"/>
</dbReference>
<proteinExistence type="inferred from homology"/>
<evidence type="ECO:0000256" key="3">
    <source>
        <dbReference type="ARBA" id="ARBA00022801"/>
    </source>
</evidence>
<dbReference type="CDD" id="cd00044">
    <property type="entry name" value="CysPc"/>
    <property type="match status" value="1"/>
</dbReference>
<dbReference type="SUPFAM" id="SSF54001">
    <property type="entry name" value="Cysteine proteinases"/>
    <property type="match status" value="1"/>
</dbReference>
<evidence type="ECO:0000256" key="2">
    <source>
        <dbReference type="ARBA" id="ARBA00022670"/>
    </source>
</evidence>
<dbReference type="PANTHER" id="PTHR10183">
    <property type="entry name" value="CALPAIN"/>
    <property type="match status" value="1"/>
</dbReference>
<feature type="active site" evidence="5 6">
    <location>
        <position position="84"/>
    </location>
</feature>
<dbReference type="Pfam" id="PF00648">
    <property type="entry name" value="Peptidase_C2"/>
    <property type="match status" value="1"/>
</dbReference>
<dbReference type="Proteomes" id="UP000095280">
    <property type="component" value="Unplaced"/>
</dbReference>
<dbReference type="WBParaSite" id="maker-uti_cns_0001500-snap-gene-0.18-mRNA-1">
    <property type="protein sequence ID" value="maker-uti_cns_0001500-snap-gene-0.18-mRNA-1"/>
    <property type="gene ID" value="maker-uti_cns_0001500-snap-gene-0.18"/>
</dbReference>
<dbReference type="InterPro" id="IPR001300">
    <property type="entry name" value="Peptidase_C2_calpain_cat"/>
</dbReference>
<sequence length="495" mass="55584">MTDVEDELEEQLQKHENILAMCCSRQSMYEDPEFPANDRAIKHTGSTGRYGIKWLRPKQINPNATFIKDGFSRSDISQGGLGDCWILAAMAGMAERPEIINRVVPEGQSIEAPNYCGAFRFRFRKFGKEVEILVDDRLPTEGGRTIYTEPLNGEFWVCLLEKALAKFYGCYEALEGGVIFEALADLTGGVCEEIKLKDWKESQHPKLARHIERCLNRKGSVIGASSIPSHNGDDYEMGNGLVYSHAYTITGLKVIQVKTGSAMGKWRDLELIRVRNPWGSTEWGGDWSDNYRGWSEEQKRAVQLVSRDDGEFWMSFVDFAKFFRAVTILHFGSPAESSFGRDGGLGGRGATEWRCHEFYGEWKKGVSAGGQPYYRDSHFTNPQFVVELVDSPDDEDDTAACLVSLEEPDQRILQAGRRDYAAKAVFLYSLAPGQTHVAASAGGRRLAPAADSCPFTQSRTHVFRFQMKPGRYAVMPCTFEPGEETEFLLRVFTEA</sequence>
<keyword evidence="3 6" id="KW-0378">Hydrolase</keyword>
<reference evidence="9 10" key="1">
    <citation type="submission" date="2016-11" db="UniProtKB">
        <authorList>
            <consortium name="WormBaseParasite"/>
        </authorList>
    </citation>
    <scope>IDENTIFICATION</scope>
</reference>
<dbReference type="InterPro" id="IPR022682">
    <property type="entry name" value="Calpain_domain_III"/>
</dbReference>
<evidence type="ECO:0000313" key="8">
    <source>
        <dbReference type="Proteomes" id="UP000095280"/>
    </source>
</evidence>
<name>A0A1I8GCT4_9PLAT</name>
<dbReference type="Pfam" id="PF01067">
    <property type="entry name" value="Calpain_III"/>
    <property type="match status" value="1"/>
</dbReference>
<evidence type="ECO:0000313" key="9">
    <source>
        <dbReference type="WBParaSite" id="maker-uti_cns_0000365-snap-gene-0.5-mRNA-1"/>
    </source>
</evidence>
<keyword evidence="2 6" id="KW-0645">Protease</keyword>
<evidence type="ECO:0000259" key="7">
    <source>
        <dbReference type="PROSITE" id="PS50203"/>
    </source>
</evidence>
<dbReference type="WBParaSite" id="maker-uti_cns_0000365-snap-gene-0.5-mRNA-1">
    <property type="protein sequence ID" value="maker-uti_cns_0000365-snap-gene-0.5-mRNA-1"/>
    <property type="gene ID" value="maker-uti_cns_0000365-snap-gene-0.5"/>
</dbReference>
<dbReference type="SMART" id="SM00230">
    <property type="entry name" value="CysPc"/>
    <property type="match status" value="1"/>
</dbReference>
<comment type="similarity">
    <text evidence="1">Belongs to the peptidase C2 family.</text>
</comment>
<feature type="domain" description="Calpain catalytic" evidence="7">
    <location>
        <begin position="28"/>
        <end position="332"/>
    </location>
</feature>
<dbReference type="PROSITE" id="PS00139">
    <property type="entry name" value="THIOL_PROTEASE_CYS"/>
    <property type="match status" value="1"/>
</dbReference>
<dbReference type="InterPro" id="IPR022683">
    <property type="entry name" value="Calpain_III"/>
</dbReference>
<organism evidence="8 10">
    <name type="scientific">Macrostomum lignano</name>
    <dbReference type="NCBI Taxonomy" id="282301"/>
    <lineage>
        <taxon>Eukaryota</taxon>
        <taxon>Metazoa</taxon>
        <taxon>Spiralia</taxon>
        <taxon>Lophotrochozoa</taxon>
        <taxon>Platyhelminthes</taxon>
        <taxon>Rhabditophora</taxon>
        <taxon>Macrostomorpha</taxon>
        <taxon>Macrostomida</taxon>
        <taxon>Macrostomidae</taxon>
        <taxon>Macrostomum</taxon>
    </lineage>
</organism>
<dbReference type="STRING" id="282301.A0A1I8GCT4"/>
<feature type="active site" evidence="5 6">
    <location>
        <position position="276"/>
    </location>
</feature>
<dbReference type="PANTHER" id="PTHR10183:SF379">
    <property type="entry name" value="CALPAIN-5"/>
    <property type="match status" value="1"/>
</dbReference>